<evidence type="ECO:0000313" key="4">
    <source>
        <dbReference type="Proteomes" id="UP000588647"/>
    </source>
</evidence>
<dbReference type="Gene3D" id="3.30.1200.10">
    <property type="entry name" value="YggU-like"/>
    <property type="match status" value="1"/>
</dbReference>
<dbReference type="Pfam" id="PF02594">
    <property type="entry name" value="DUF167"/>
    <property type="match status" value="1"/>
</dbReference>
<dbReference type="EMBL" id="JACIEM010000003">
    <property type="protein sequence ID" value="MBB4003775.1"/>
    <property type="molecule type" value="Genomic_DNA"/>
</dbReference>
<dbReference type="AlphaFoldDB" id="A0A7W6HEH5"/>
<sequence length="104" mass="10905">MTTGFWRPVEGGVLVEIRLTPKSAADRIEGIVAASDGSVRLKARVRAVPEDGKANKAIEQLLAKALNIPKSAVRIVAGHTARAKTLRVEADPQAIGAALDRLGG</sequence>
<dbReference type="PANTHER" id="PTHR13420">
    <property type="entry name" value="UPF0235 PROTEIN C15ORF40"/>
    <property type="match status" value="1"/>
</dbReference>
<proteinExistence type="inferred from homology"/>
<dbReference type="InterPro" id="IPR036591">
    <property type="entry name" value="YggU-like_sf"/>
</dbReference>
<gene>
    <name evidence="3" type="ORF">GGR03_002856</name>
</gene>
<dbReference type="SUPFAM" id="SSF69786">
    <property type="entry name" value="YggU-like"/>
    <property type="match status" value="1"/>
</dbReference>
<keyword evidence="4" id="KW-1185">Reference proteome</keyword>
<dbReference type="NCBIfam" id="TIGR00251">
    <property type="entry name" value="DUF167 family protein"/>
    <property type="match status" value="1"/>
</dbReference>
<dbReference type="GO" id="GO:0005737">
    <property type="term" value="C:cytoplasm"/>
    <property type="evidence" value="ECO:0007669"/>
    <property type="project" value="TreeGrafter"/>
</dbReference>
<accession>A0A7W6HEH5</accession>
<reference evidence="3 4" key="1">
    <citation type="submission" date="2020-08" db="EMBL/GenBank/DDBJ databases">
        <title>Genomic Encyclopedia of Type Strains, Phase IV (KMG-IV): sequencing the most valuable type-strain genomes for metagenomic binning, comparative biology and taxonomic classification.</title>
        <authorList>
            <person name="Goeker M."/>
        </authorList>
    </citation>
    <scope>NUCLEOTIDE SEQUENCE [LARGE SCALE GENOMIC DNA]</scope>
    <source>
        <strain evidence="3 4">DSM 103570</strain>
    </source>
</reference>
<dbReference type="SMART" id="SM01152">
    <property type="entry name" value="DUF167"/>
    <property type="match status" value="1"/>
</dbReference>
<evidence type="ECO:0000313" key="3">
    <source>
        <dbReference type="EMBL" id="MBB4003775.1"/>
    </source>
</evidence>
<comment type="caution">
    <text evidence="3">The sequence shown here is derived from an EMBL/GenBank/DDBJ whole genome shotgun (WGS) entry which is preliminary data.</text>
</comment>
<dbReference type="InterPro" id="IPR003746">
    <property type="entry name" value="DUF167"/>
</dbReference>
<comment type="similarity">
    <text evidence="1 2">Belongs to the UPF0235 family.</text>
</comment>
<dbReference type="NCBIfam" id="NF002348">
    <property type="entry name" value="PRK01310.1"/>
    <property type="match status" value="1"/>
</dbReference>
<evidence type="ECO:0000256" key="2">
    <source>
        <dbReference type="HAMAP-Rule" id="MF_00634"/>
    </source>
</evidence>
<name>A0A7W6HEH5_9HYPH</name>
<dbReference type="RefSeq" id="WP_183209034.1">
    <property type="nucleotide sequence ID" value="NZ_JAAAMM010000003.1"/>
</dbReference>
<dbReference type="HAMAP" id="MF_00634">
    <property type="entry name" value="UPF0235"/>
    <property type="match status" value="1"/>
</dbReference>
<dbReference type="PANTHER" id="PTHR13420:SF7">
    <property type="entry name" value="UPF0235 PROTEIN C15ORF40"/>
    <property type="match status" value="1"/>
</dbReference>
<protein>
    <recommendedName>
        <fullName evidence="2">UPF0235 protein GGR03_002856</fullName>
    </recommendedName>
</protein>
<organism evidence="3 4">
    <name type="scientific">Aurantimonas endophytica</name>
    <dbReference type="NCBI Taxonomy" id="1522175"/>
    <lineage>
        <taxon>Bacteria</taxon>
        <taxon>Pseudomonadati</taxon>
        <taxon>Pseudomonadota</taxon>
        <taxon>Alphaproteobacteria</taxon>
        <taxon>Hyphomicrobiales</taxon>
        <taxon>Aurantimonadaceae</taxon>
        <taxon>Aurantimonas</taxon>
    </lineage>
</organism>
<dbReference type="Proteomes" id="UP000588647">
    <property type="component" value="Unassembled WGS sequence"/>
</dbReference>
<evidence type="ECO:0000256" key="1">
    <source>
        <dbReference type="ARBA" id="ARBA00010364"/>
    </source>
</evidence>